<reference evidence="3" key="2">
    <citation type="submission" date="2023-11" db="UniProtKB">
        <authorList>
            <consortium name="WormBaseParasite"/>
        </authorList>
    </citation>
    <scope>IDENTIFICATION</scope>
</reference>
<dbReference type="GO" id="GO:0030488">
    <property type="term" value="P:tRNA methylation"/>
    <property type="evidence" value="ECO:0007669"/>
    <property type="project" value="TreeGrafter"/>
</dbReference>
<dbReference type="Pfam" id="PF10350">
    <property type="entry name" value="DUF2428"/>
    <property type="match status" value="1"/>
</dbReference>
<reference evidence="2" key="1">
    <citation type="submission" date="2022-06" db="EMBL/GenBank/DDBJ databases">
        <authorList>
            <person name="Berger JAMES D."/>
            <person name="Berger JAMES D."/>
        </authorList>
    </citation>
    <scope>NUCLEOTIDE SEQUENCE [LARGE SCALE GENOMIC DNA]</scope>
</reference>
<keyword evidence="2" id="KW-1185">Reference proteome</keyword>
<proteinExistence type="predicted"/>
<evidence type="ECO:0000313" key="3">
    <source>
        <dbReference type="WBParaSite" id="TREG1_16470.1"/>
    </source>
</evidence>
<accession>A0AA85JEM8</accession>
<dbReference type="GO" id="GO:0005829">
    <property type="term" value="C:cytosol"/>
    <property type="evidence" value="ECO:0007669"/>
    <property type="project" value="TreeGrafter"/>
</dbReference>
<dbReference type="InterPro" id="IPR019442">
    <property type="entry name" value="THADA/TRM732_DUF2428"/>
</dbReference>
<organism evidence="2 3">
    <name type="scientific">Trichobilharzia regenti</name>
    <name type="common">Nasal bird schistosome</name>
    <dbReference type="NCBI Taxonomy" id="157069"/>
    <lineage>
        <taxon>Eukaryota</taxon>
        <taxon>Metazoa</taxon>
        <taxon>Spiralia</taxon>
        <taxon>Lophotrochozoa</taxon>
        <taxon>Platyhelminthes</taxon>
        <taxon>Trematoda</taxon>
        <taxon>Digenea</taxon>
        <taxon>Strigeidida</taxon>
        <taxon>Schistosomatoidea</taxon>
        <taxon>Schistosomatidae</taxon>
        <taxon>Trichobilharzia</taxon>
    </lineage>
</organism>
<sequence>MLEVKRVYELKNVMIKGDGDIHDFEELLICLLQFKPSVLKLDFGKYLIKHVVRSFPDIDIMKLLSLIIDDILIFLSLLHFENHKVDGSLNFINILRHLATNFGQLQLVCLFGILEYLLSTEVICSFVCVSLPISSFIVDRLKTCSSDSLLQAVALAHKWWSFVLAKVRNKLFDEYIVQQAQTVFKGVWLHSGSAIGAVQKSVSTFFEYVFRTTLTLSRKDPTFTLLYRNIVNITIMYHPANTVDHFKSQKNCLHCLIPAAKCLGILEVFNCNPFLVYKLLLATGYNYTSNLACDLINMIFEYSNFIKENSPAFYDHNVVKPIVQFMLTGNLDCPVSKEPNSCYILLVNKSVQNTNWDNFVNGCLTSKFTLLPSPEMLESILPLPACQTYASLCKSDLLIDQLLEYIPSVSLNSKSSQSSVMVERNLLFVWLRLYNLRDYFDLPSSLKQTVPTVLAKSAMHHDESIRVLALSGISKFLCKLIRTKCKQGNDKKKSVEFMLSSLPNLQIFMDAFLNCCTTFNNCSNPACRKQFEQIFSSLTESIRMICKSVCINGTELSLFLDKYNVNNNNNNANNKGVFCLQDTEIDSQVFYHLPSKFINEDIIMHQSCDDTAVVLCLAKLIRFISTLCRMSYQRAKFQLDVIETALGLLNLSSTGPWNKKCSKWRADFGKDSLNNLQTLIDNISVKYNWDFKSVNSLRILFNGLLYLSSDLHPQIISVIYDHWIERKDLLMEVLYPTAIDLACAWCDTPWCSVYPAGANILSFCCINGLWDVSYFGSDMRTWILNKLKRFLELDEERSKHLGDNDDLSPFSNKLLWIVQFQSGLGFLQAVDQILSNCLVKLSKNIKNCVPNQLVEPALYALISCAELPVLCLQLCNLCLYSMGCQTCQFNEDNIFITDFSKGASSFQELGKAILTTITLARRSQLSIGEGVDQLPESHLIKTLSTSTSCPISSDSDSDLHLFNSIELLPEYQHILSWAWNTLKFCSSILASWSALQFKLNDKEMSLNRRILITKIGYHLLHQLLQCRHKGSIEAIYFNLLLYLQTTEAYQSTSSVMVDCEEKGMPVSQVDFSTDIEYSLIPNNRLLTSDHVLNICWQVINNSAYSVTRRGAGVKPAIRACLLVKPCNGIENPPCSLVRCLESLFKITQLSDKEDDASKNIQCTSNTDTLHDSPRVFALHLLHGLFTDSRLRVHEHPVLVRNDHSQVSNWTIEALRLAVVPGFNSKKWNVWNAALQLHSALVYRLTGATSDLQFPVISDVYLQHPQILDIILSCLNKTYQDLSSGQSSIPLLTLIVRFSASADHSFLGLKEIDNILEKLEHLLLNHSSMYIRKLVSKAYFVFLNPPIDTYHQDESVSCCHEKQSMLCKISCVGPLKLVYYSCVLHNINTTHSYNSISNAIHGQLCLLQSWYQHETCATVQKWRASFFNMKSAFNYLTKWTSISCWYLAYELCILINAVLVHTSGMLTMRLFILTIEPFHMEFLVEFYQICSRLQSNSNLISSLIINNKTDPILLLRFLNLIKPHHNYLSEEFHFQLIEYWMNWRPLPPVEEVNCITQGISNCSVDPKLAGDRSLLEYLHPTVFWRLLEFFVVSCSSTTEKKIQTEVNLETMLSRLWNLSSCNEMITGIRFCVNRSRLLYLITHLMCLSSDHICFHVDKWLDLVTDCLQFHKSTTSRIFASKSIHLWIIKLKGEEKENTLKTGMNSRPYRIYLIKLSLNLSQRKRLLNCILQSLFDESHEYPVNCEYTNLNNMNNPSDSHLIGVHKLLKEILPLLLNDEDTDEQDSMHSRSESTNWLCDYWLTIMKSMNCLLIGEYESSQRNILYEREAYNLFCEPRLLIDLLFTHLCSQKDSSKESLLRITLAVIEQADHHLQSLCSIKGLQTEKVLDVDSWCGPAVPVGVFTRQYSVQLVNSLK</sequence>
<dbReference type="PANTHER" id="PTHR14387:SF0">
    <property type="entry name" value="DUF2428 DOMAIN-CONTAINING PROTEIN"/>
    <property type="match status" value="1"/>
</dbReference>
<protein>
    <recommendedName>
        <fullName evidence="1">DUF2428 domain-containing protein</fullName>
    </recommendedName>
</protein>
<dbReference type="WBParaSite" id="TREG1_16470.1">
    <property type="protein sequence ID" value="TREG1_16470.1"/>
    <property type="gene ID" value="TREG1_16470"/>
</dbReference>
<feature type="domain" description="DUF2428" evidence="1">
    <location>
        <begin position="966"/>
        <end position="1195"/>
    </location>
</feature>
<dbReference type="InterPro" id="IPR051954">
    <property type="entry name" value="tRNA_methyltransferase_THADA"/>
</dbReference>
<name>A0AA85JEM8_TRIRE</name>
<evidence type="ECO:0000313" key="2">
    <source>
        <dbReference type="Proteomes" id="UP000050795"/>
    </source>
</evidence>
<evidence type="ECO:0000259" key="1">
    <source>
        <dbReference type="Pfam" id="PF10350"/>
    </source>
</evidence>
<dbReference type="PANTHER" id="PTHR14387">
    <property type="entry name" value="THADA/DEATH RECEPTOR INTERACTING PROTEIN"/>
    <property type="match status" value="1"/>
</dbReference>
<dbReference type="Proteomes" id="UP000050795">
    <property type="component" value="Unassembled WGS sequence"/>
</dbReference>